<evidence type="ECO:0000313" key="2">
    <source>
        <dbReference type="EnsemblPlants" id="AUR62003973-RA:cds"/>
    </source>
</evidence>
<dbReference type="Gramene" id="AUR62003973-RA">
    <property type="protein sequence ID" value="AUR62003973-RA:cds"/>
    <property type="gene ID" value="AUR62003973"/>
</dbReference>
<protein>
    <submittedName>
        <fullName evidence="2">Uncharacterized protein</fullName>
    </submittedName>
</protein>
<proteinExistence type="predicted"/>
<keyword evidence="3" id="KW-1185">Reference proteome</keyword>
<reference evidence="2" key="1">
    <citation type="journal article" date="2017" name="Nature">
        <title>The genome of Chenopodium quinoa.</title>
        <authorList>
            <person name="Jarvis D.E."/>
            <person name="Ho Y.S."/>
            <person name="Lightfoot D.J."/>
            <person name="Schmoeckel S.M."/>
            <person name="Li B."/>
            <person name="Borm T.J.A."/>
            <person name="Ohyanagi H."/>
            <person name="Mineta K."/>
            <person name="Michell C.T."/>
            <person name="Saber N."/>
            <person name="Kharbatia N.M."/>
            <person name="Rupper R.R."/>
            <person name="Sharp A.R."/>
            <person name="Dally N."/>
            <person name="Boughton B.A."/>
            <person name="Woo Y.H."/>
            <person name="Gao G."/>
            <person name="Schijlen E.G.W.M."/>
            <person name="Guo X."/>
            <person name="Momin A.A."/>
            <person name="Negrao S."/>
            <person name="Al-Babili S."/>
            <person name="Gehring C."/>
            <person name="Roessner U."/>
            <person name="Jung C."/>
            <person name="Murphy K."/>
            <person name="Arold S.T."/>
            <person name="Gojobori T."/>
            <person name="van der Linden C.G."/>
            <person name="van Loo E.N."/>
            <person name="Jellen E.N."/>
            <person name="Maughan P.J."/>
            <person name="Tester M."/>
        </authorList>
    </citation>
    <scope>NUCLEOTIDE SEQUENCE [LARGE SCALE GENOMIC DNA]</scope>
    <source>
        <strain evidence="2">cv. PI 614886</strain>
    </source>
</reference>
<evidence type="ECO:0000313" key="3">
    <source>
        <dbReference type="Proteomes" id="UP000596660"/>
    </source>
</evidence>
<dbReference type="OMA" id="MDDWEEI"/>
<accession>A0A803KY64</accession>
<dbReference type="Proteomes" id="UP000596660">
    <property type="component" value="Unplaced"/>
</dbReference>
<dbReference type="AlphaFoldDB" id="A0A803KY64"/>
<name>A0A803KY64_CHEQI</name>
<dbReference type="EnsemblPlants" id="AUR62003973-RA">
    <property type="protein sequence ID" value="AUR62003973-RA:cds"/>
    <property type="gene ID" value="AUR62003973"/>
</dbReference>
<feature type="region of interest" description="Disordered" evidence="1">
    <location>
        <begin position="51"/>
        <end position="101"/>
    </location>
</feature>
<reference evidence="2" key="2">
    <citation type="submission" date="2021-03" db="UniProtKB">
        <authorList>
            <consortium name="EnsemblPlants"/>
        </authorList>
    </citation>
    <scope>IDENTIFICATION</scope>
</reference>
<organism evidence="2 3">
    <name type="scientific">Chenopodium quinoa</name>
    <name type="common">Quinoa</name>
    <dbReference type="NCBI Taxonomy" id="63459"/>
    <lineage>
        <taxon>Eukaryota</taxon>
        <taxon>Viridiplantae</taxon>
        <taxon>Streptophyta</taxon>
        <taxon>Embryophyta</taxon>
        <taxon>Tracheophyta</taxon>
        <taxon>Spermatophyta</taxon>
        <taxon>Magnoliopsida</taxon>
        <taxon>eudicotyledons</taxon>
        <taxon>Gunneridae</taxon>
        <taxon>Pentapetalae</taxon>
        <taxon>Caryophyllales</taxon>
        <taxon>Chenopodiaceae</taxon>
        <taxon>Chenopodioideae</taxon>
        <taxon>Atripliceae</taxon>
        <taxon>Chenopodium</taxon>
    </lineage>
</organism>
<feature type="compositionally biased region" description="Acidic residues" evidence="1">
    <location>
        <begin position="88"/>
        <end position="101"/>
    </location>
</feature>
<evidence type="ECO:0000256" key="1">
    <source>
        <dbReference type="SAM" id="MobiDB-lite"/>
    </source>
</evidence>
<sequence length="135" mass="15679">MIDKFQYTPFKEEVIKFEECPNEGKSSVELYNVVGVNKEDYKFQDVEVVDSYEEGKTEGNDDDDDNDNKNVRFGSEEENGGERNLCEIEIESEDEEGGEREIGIMDDWEEIGRKDFEELLGNKAGFYNVEVDYEK</sequence>